<dbReference type="Gene3D" id="2.30.42.10">
    <property type="match status" value="1"/>
</dbReference>
<organism evidence="5 6">
    <name type="scientific">Mesonia algae</name>
    <dbReference type="NCBI Taxonomy" id="213248"/>
    <lineage>
        <taxon>Bacteria</taxon>
        <taxon>Pseudomonadati</taxon>
        <taxon>Bacteroidota</taxon>
        <taxon>Flavobacteriia</taxon>
        <taxon>Flavobacteriales</taxon>
        <taxon>Flavobacteriaceae</taxon>
        <taxon>Mesonia</taxon>
    </lineage>
</organism>
<dbReference type="InterPro" id="IPR036034">
    <property type="entry name" value="PDZ_sf"/>
</dbReference>
<dbReference type="GO" id="GO:0004252">
    <property type="term" value="F:serine-type endopeptidase activity"/>
    <property type="evidence" value="ECO:0007669"/>
    <property type="project" value="InterPro"/>
</dbReference>
<dbReference type="Proteomes" id="UP000249542">
    <property type="component" value="Unassembled WGS sequence"/>
</dbReference>
<dbReference type="Gene3D" id="2.40.10.120">
    <property type="match status" value="1"/>
</dbReference>
<dbReference type="InterPro" id="IPR001478">
    <property type="entry name" value="PDZ"/>
</dbReference>
<reference evidence="5 6" key="1">
    <citation type="submission" date="2018-06" db="EMBL/GenBank/DDBJ databases">
        <title>Genomic Encyclopedia of Archaeal and Bacterial Type Strains, Phase II (KMG-II): from individual species to whole genera.</title>
        <authorList>
            <person name="Goeker M."/>
        </authorList>
    </citation>
    <scope>NUCLEOTIDE SEQUENCE [LARGE SCALE GENOMIC DNA]</scope>
    <source>
        <strain evidence="5 6">DSM 15361</strain>
    </source>
</reference>
<dbReference type="Pfam" id="PF13180">
    <property type="entry name" value="PDZ_2"/>
    <property type="match status" value="1"/>
</dbReference>
<dbReference type="SMART" id="SM00228">
    <property type="entry name" value="PDZ"/>
    <property type="match status" value="1"/>
</dbReference>
<accession>A0A2W7I070</accession>
<dbReference type="SUPFAM" id="SSF50156">
    <property type="entry name" value="PDZ domain-like"/>
    <property type="match status" value="1"/>
</dbReference>
<evidence type="ECO:0000313" key="6">
    <source>
        <dbReference type="Proteomes" id="UP000249542"/>
    </source>
</evidence>
<dbReference type="RefSeq" id="WP_111541200.1">
    <property type="nucleotide sequence ID" value="NZ_QKYV01000005.1"/>
</dbReference>
<dbReference type="EMBL" id="QKYV01000005">
    <property type="protein sequence ID" value="PZW39539.1"/>
    <property type="molecule type" value="Genomic_DNA"/>
</dbReference>
<dbReference type="PANTHER" id="PTHR22939:SF129">
    <property type="entry name" value="SERINE PROTEASE HTRA2, MITOCHONDRIAL"/>
    <property type="match status" value="1"/>
</dbReference>
<evidence type="ECO:0000256" key="3">
    <source>
        <dbReference type="ARBA" id="ARBA00022801"/>
    </source>
</evidence>
<dbReference type="InterPro" id="IPR001940">
    <property type="entry name" value="Peptidase_S1C"/>
</dbReference>
<keyword evidence="3" id="KW-0378">Hydrolase</keyword>
<dbReference type="PANTHER" id="PTHR22939">
    <property type="entry name" value="SERINE PROTEASE FAMILY S1C HTRA-RELATED"/>
    <property type="match status" value="1"/>
</dbReference>
<evidence type="ECO:0000259" key="4">
    <source>
        <dbReference type="PROSITE" id="PS50106"/>
    </source>
</evidence>
<comment type="similarity">
    <text evidence="1">Belongs to the peptidase S1C family.</text>
</comment>
<evidence type="ECO:0000256" key="2">
    <source>
        <dbReference type="ARBA" id="ARBA00022670"/>
    </source>
</evidence>
<dbReference type="PROSITE" id="PS50106">
    <property type="entry name" value="PDZ"/>
    <property type="match status" value="1"/>
</dbReference>
<gene>
    <name evidence="5" type="ORF">LX95_01895</name>
</gene>
<dbReference type="SUPFAM" id="SSF50494">
    <property type="entry name" value="Trypsin-like serine proteases"/>
    <property type="match status" value="1"/>
</dbReference>
<dbReference type="GO" id="GO:0006508">
    <property type="term" value="P:proteolysis"/>
    <property type="evidence" value="ECO:0007669"/>
    <property type="project" value="UniProtKB-KW"/>
</dbReference>
<keyword evidence="6" id="KW-1185">Reference proteome</keyword>
<evidence type="ECO:0000256" key="1">
    <source>
        <dbReference type="ARBA" id="ARBA00010541"/>
    </source>
</evidence>
<keyword evidence="2 5" id="KW-0645">Protease</keyword>
<sequence length="471" mass="51214">MKKILSLVMVSVLGGAITLGTYKLFLEEENQQMITSAPTQQTATSFVNHSDYGKKFNSADVDFTEAADKTVHAVVHVKNVAIGRSPSSIAEYMEYMRTGRASGQTQRAIQGAGSGVIITEDGYIVTNNHVIKGASEIEVTLNNNLTYKAEVIGTDESADIALIKINEDGLDYLPFGDSNYVKTGEWVLAVGNPFNLTSTVTAGIVSAKGRDLNQGDQRMQSFIQTDAAINPGNSGGALVNINGELIGINTAITSQTGSYIGYGFAVPSNNARKIIEDLLEFGDVQQAILGITGGTLNPEAAKQNNLSISQGVYISSTDDGAKKAGLKEGDLITNIDGIRVRKLEDLTSYIQTKRPNDEVQINYLRDGSEKISKVKLTKFETFAIEAAGIEITNAEDAFLAQFNSNTGVRIYRPLSDKIEIPVNEFIITKINDQIVNNVEDVKKVFKNKSKNQAVKLTFKNKRGHEESYIFR</sequence>
<dbReference type="Pfam" id="PF13365">
    <property type="entry name" value="Trypsin_2"/>
    <property type="match status" value="1"/>
</dbReference>
<comment type="caution">
    <text evidence="5">The sequence shown here is derived from an EMBL/GenBank/DDBJ whole genome shotgun (WGS) entry which is preliminary data.</text>
</comment>
<feature type="domain" description="PDZ" evidence="4">
    <location>
        <begin position="278"/>
        <end position="367"/>
    </location>
</feature>
<name>A0A2W7I070_9FLAO</name>
<proteinExistence type="inferred from homology"/>
<evidence type="ECO:0000313" key="5">
    <source>
        <dbReference type="EMBL" id="PZW39539.1"/>
    </source>
</evidence>
<dbReference type="InterPro" id="IPR009003">
    <property type="entry name" value="Peptidase_S1_PA"/>
</dbReference>
<protein>
    <submittedName>
        <fullName evidence="5">Do/DeqQ family serine protease</fullName>
    </submittedName>
</protein>
<dbReference type="PRINTS" id="PR00834">
    <property type="entry name" value="PROTEASES2C"/>
</dbReference>
<dbReference type="AlphaFoldDB" id="A0A2W7I070"/>